<evidence type="ECO:0000313" key="2">
    <source>
        <dbReference type="EMBL" id="MXQ99203.1"/>
    </source>
</evidence>
<evidence type="ECO:0000256" key="1">
    <source>
        <dbReference type="SAM" id="MobiDB-lite"/>
    </source>
</evidence>
<evidence type="ECO:0000313" key="3">
    <source>
        <dbReference type="Proteomes" id="UP000322234"/>
    </source>
</evidence>
<accession>A0A6B0SKB9</accession>
<keyword evidence="3" id="KW-1185">Reference proteome</keyword>
<reference evidence="2" key="1">
    <citation type="submission" date="2019-10" db="EMBL/GenBank/DDBJ databases">
        <title>The sequence and de novo assembly of the wild yak genome.</title>
        <authorList>
            <person name="Liu Y."/>
        </authorList>
    </citation>
    <scope>NUCLEOTIDE SEQUENCE [LARGE SCALE GENOMIC DNA]</scope>
    <source>
        <strain evidence="2">WY2019</strain>
    </source>
</reference>
<organism evidence="2 3">
    <name type="scientific">Bos mutus</name>
    <name type="common">wild yak</name>
    <dbReference type="NCBI Taxonomy" id="72004"/>
    <lineage>
        <taxon>Eukaryota</taxon>
        <taxon>Metazoa</taxon>
        <taxon>Chordata</taxon>
        <taxon>Craniata</taxon>
        <taxon>Vertebrata</taxon>
        <taxon>Euteleostomi</taxon>
        <taxon>Mammalia</taxon>
        <taxon>Eutheria</taxon>
        <taxon>Laurasiatheria</taxon>
        <taxon>Artiodactyla</taxon>
        <taxon>Ruminantia</taxon>
        <taxon>Pecora</taxon>
        <taxon>Bovidae</taxon>
        <taxon>Bovinae</taxon>
        <taxon>Bos</taxon>
    </lineage>
</organism>
<dbReference type="EMBL" id="VBQZ03000377">
    <property type="protein sequence ID" value="MXQ99203.1"/>
    <property type="molecule type" value="Genomic_DNA"/>
</dbReference>
<sequence length="232" mass="25173">MSTSQSEAHSLPSYTTLELMGERLSAFDILKRSICSKDPFWETKQIDVASNCQQAYGLWSALEFMQNQVLHISESDQGALVSGPCLFRSHPKHSTGCQVPNTPGHQATLFPLSHTNTGTALEKHRAYAFGSEPSEFSAPGLGSHQPPQLLSEGDAQQPCRRRVVAPVVQRAEMTSRAPEYLLARVVQAALKASMIGIELTLTLIPGMDLSAIGALLSSSRGDIIQPVTVCWL</sequence>
<dbReference type="AlphaFoldDB" id="A0A6B0SKB9"/>
<gene>
    <name evidence="2" type="ORF">E5288_WYG021633</name>
</gene>
<name>A0A6B0SKB9_9CETA</name>
<comment type="caution">
    <text evidence="2">The sequence shown here is derived from an EMBL/GenBank/DDBJ whole genome shotgun (WGS) entry which is preliminary data.</text>
</comment>
<proteinExistence type="predicted"/>
<protein>
    <submittedName>
        <fullName evidence="2">Uncharacterized protein</fullName>
    </submittedName>
</protein>
<dbReference type="Proteomes" id="UP000322234">
    <property type="component" value="Unassembled WGS sequence"/>
</dbReference>
<feature type="region of interest" description="Disordered" evidence="1">
    <location>
        <begin position="136"/>
        <end position="157"/>
    </location>
</feature>